<name>A0A0D3L151_EMIH1</name>
<dbReference type="InterPro" id="IPR001965">
    <property type="entry name" value="Znf_PHD"/>
</dbReference>
<dbReference type="Gene3D" id="3.30.40.10">
    <property type="entry name" value="Zinc/RING finger domain, C3HC4 (zinc finger)"/>
    <property type="match status" value="1"/>
</dbReference>
<dbReference type="STRING" id="2903.R1G114"/>
<dbReference type="SUPFAM" id="SSF57903">
    <property type="entry name" value="FYVE/PHD zinc finger"/>
    <property type="match status" value="1"/>
</dbReference>
<evidence type="ECO:0000259" key="5">
    <source>
        <dbReference type="PROSITE" id="PS50016"/>
    </source>
</evidence>
<keyword evidence="7" id="KW-1185">Reference proteome</keyword>
<dbReference type="InterPro" id="IPR019787">
    <property type="entry name" value="Znf_PHD-finger"/>
</dbReference>
<proteinExistence type="predicted"/>
<dbReference type="SMART" id="SM00249">
    <property type="entry name" value="PHD"/>
    <property type="match status" value="1"/>
</dbReference>
<dbReference type="InterPro" id="IPR059153">
    <property type="entry name" value="NSD_PHD-1st"/>
</dbReference>
<dbReference type="PROSITE" id="PS50016">
    <property type="entry name" value="ZF_PHD_2"/>
    <property type="match status" value="1"/>
</dbReference>
<dbReference type="InterPro" id="IPR011011">
    <property type="entry name" value="Znf_FYVE_PHD"/>
</dbReference>
<reference evidence="6" key="2">
    <citation type="submission" date="2024-10" db="UniProtKB">
        <authorList>
            <consortium name="EnsemblProtists"/>
        </authorList>
    </citation>
    <scope>IDENTIFICATION</scope>
</reference>
<keyword evidence="1" id="KW-0479">Metal-binding</keyword>
<dbReference type="GO" id="GO:0008270">
    <property type="term" value="F:zinc ion binding"/>
    <property type="evidence" value="ECO:0007669"/>
    <property type="project" value="UniProtKB-KW"/>
</dbReference>
<sequence>MAPVKLLRVGDLVEALDLEGQWYPARVVQQASEGLSASARIRPHRGWGTERMPDDWQIGSVVEALDLEGKWCASKDEGGRGDNSEDVCALCEEVGRLVCCDGPCRRSFHIECVPLNNPPPHDERAKWRCADCLARRYRCFGCKKWAARDELQQCAVHA</sequence>
<dbReference type="GeneID" id="17287006"/>
<reference evidence="7" key="1">
    <citation type="journal article" date="2013" name="Nature">
        <title>Pan genome of the phytoplankton Emiliania underpins its global distribution.</title>
        <authorList>
            <person name="Read B.A."/>
            <person name="Kegel J."/>
            <person name="Klute M.J."/>
            <person name="Kuo A."/>
            <person name="Lefebvre S.C."/>
            <person name="Maumus F."/>
            <person name="Mayer C."/>
            <person name="Miller J."/>
            <person name="Monier A."/>
            <person name="Salamov A."/>
            <person name="Young J."/>
            <person name="Aguilar M."/>
            <person name="Claverie J.M."/>
            <person name="Frickenhaus S."/>
            <person name="Gonzalez K."/>
            <person name="Herman E.K."/>
            <person name="Lin Y.C."/>
            <person name="Napier J."/>
            <person name="Ogata H."/>
            <person name="Sarno A.F."/>
            <person name="Shmutz J."/>
            <person name="Schroeder D."/>
            <person name="de Vargas C."/>
            <person name="Verret F."/>
            <person name="von Dassow P."/>
            <person name="Valentin K."/>
            <person name="Van de Peer Y."/>
            <person name="Wheeler G."/>
            <person name="Dacks J.B."/>
            <person name="Delwiche C.F."/>
            <person name="Dyhrman S.T."/>
            <person name="Glockner G."/>
            <person name="John U."/>
            <person name="Richards T."/>
            <person name="Worden A.Z."/>
            <person name="Zhang X."/>
            <person name="Grigoriev I.V."/>
            <person name="Allen A.E."/>
            <person name="Bidle K."/>
            <person name="Borodovsky M."/>
            <person name="Bowler C."/>
            <person name="Brownlee C."/>
            <person name="Cock J.M."/>
            <person name="Elias M."/>
            <person name="Gladyshev V.N."/>
            <person name="Groth M."/>
            <person name="Guda C."/>
            <person name="Hadaegh A."/>
            <person name="Iglesias-Rodriguez M.D."/>
            <person name="Jenkins J."/>
            <person name="Jones B.M."/>
            <person name="Lawson T."/>
            <person name="Leese F."/>
            <person name="Lindquist E."/>
            <person name="Lobanov A."/>
            <person name="Lomsadze A."/>
            <person name="Malik S.B."/>
            <person name="Marsh M.E."/>
            <person name="Mackinder L."/>
            <person name="Mock T."/>
            <person name="Mueller-Roeber B."/>
            <person name="Pagarete A."/>
            <person name="Parker M."/>
            <person name="Probert I."/>
            <person name="Quesneville H."/>
            <person name="Raines C."/>
            <person name="Rensing S.A."/>
            <person name="Riano-Pachon D.M."/>
            <person name="Richier S."/>
            <person name="Rokitta S."/>
            <person name="Shiraiwa Y."/>
            <person name="Soanes D.M."/>
            <person name="van der Giezen M."/>
            <person name="Wahlund T.M."/>
            <person name="Williams B."/>
            <person name="Wilson W."/>
            <person name="Wolfe G."/>
            <person name="Wurch L.L."/>
        </authorList>
    </citation>
    <scope>NUCLEOTIDE SEQUENCE</scope>
</reference>
<dbReference type="PROSITE" id="PS01359">
    <property type="entry name" value="ZF_PHD_1"/>
    <property type="match status" value="1"/>
</dbReference>
<dbReference type="KEGG" id="ehx:EMIHUDRAFT_194217"/>
<evidence type="ECO:0000256" key="1">
    <source>
        <dbReference type="ARBA" id="ARBA00022723"/>
    </source>
</evidence>
<evidence type="ECO:0000313" key="6">
    <source>
        <dbReference type="EnsemblProtists" id="EOD41736"/>
    </source>
</evidence>
<dbReference type="RefSeq" id="XP_005794165.1">
    <property type="nucleotide sequence ID" value="XM_005794108.1"/>
</dbReference>
<dbReference type="InterPro" id="IPR013083">
    <property type="entry name" value="Znf_RING/FYVE/PHD"/>
</dbReference>
<evidence type="ECO:0000256" key="2">
    <source>
        <dbReference type="ARBA" id="ARBA00022771"/>
    </source>
</evidence>
<keyword evidence="2 4" id="KW-0863">Zinc-finger</keyword>
<keyword evidence="3" id="KW-0862">Zinc</keyword>
<feature type="domain" description="PHD-type" evidence="5">
    <location>
        <begin position="85"/>
        <end position="135"/>
    </location>
</feature>
<dbReference type="HOGENOM" id="CLU_1672530_0_0_1"/>
<dbReference type="Proteomes" id="UP000013827">
    <property type="component" value="Unassembled WGS sequence"/>
</dbReference>
<accession>A0A0D3L151</accession>
<dbReference type="InterPro" id="IPR019786">
    <property type="entry name" value="Zinc_finger_PHD-type_CS"/>
</dbReference>
<organism evidence="6 7">
    <name type="scientific">Emiliania huxleyi (strain CCMP1516)</name>
    <dbReference type="NCBI Taxonomy" id="280463"/>
    <lineage>
        <taxon>Eukaryota</taxon>
        <taxon>Haptista</taxon>
        <taxon>Haptophyta</taxon>
        <taxon>Prymnesiophyceae</taxon>
        <taxon>Isochrysidales</taxon>
        <taxon>Noelaerhabdaceae</taxon>
        <taxon>Emiliania</taxon>
    </lineage>
</organism>
<evidence type="ECO:0000256" key="4">
    <source>
        <dbReference type="PROSITE-ProRule" id="PRU00146"/>
    </source>
</evidence>
<dbReference type="EnsemblProtists" id="EOD41736">
    <property type="protein sequence ID" value="EOD41736"/>
    <property type="gene ID" value="EMIHUDRAFT_194217"/>
</dbReference>
<evidence type="ECO:0000313" key="7">
    <source>
        <dbReference type="Proteomes" id="UP000013827"/>
    </source>
</evidence>
<protein>
    <recommendedName>
        <fullName evidence="5">PHD-type domain-containing protein</fullName>
    </recommendedName>
</protein>
<evidence type="ECO:0000256" key="3">
    <source>
        <dbReference type="ARBA" id="ARBA00022833"/>
    </source>
</evidence>
<dbReference type="PaxDb" id="2903-EOD41736"/>
<dbReference type="Pfam" id="PF23011">
    <property type="entry name" value="PHD-1st_NSD"/>
    <property type="match status" value="1"/>
</dbReference>
<dbReference type="AlphaFoldDB" id="A0A0D3L151"/>